<dbReference type="GeneID" id="25910374"/>
<evidence type="ECO:0000313" key="2">
    <source>
        <dbReference type="EMBL" id="KNC77670.1"/>
    </source>
</evidence>
<keyword evidence="3" id="KW-1185">Reference proteome</keyword>
<evidence type="ECO:0000313" key="3">
    <source>
        <dbReference type="Proteomes" id="UP000054560"/>
    </source>
</evidence>
<keyword evidence="1" id="KW-0732">Signal</keyword>
<accession>A0A0L0FLP0</accession>
<organism evidence="2 3">
    <name type="scientific">Sphaeroforma arctica JP610</name>
    <dbReference type="NCBI Taxonomy" id="667725"/>
    <lineage>
        <taxon>Eukaryota</taxon>
        <taxon>Ichthyosporea</taxon>
        <taxon>Ichthyophonida</taxon>
        <taxon>Sphaeroforma</taxon>
    </lineage>
</organism>
<proteinExistence type="predicted"/>
<dbReference type="Proteomes" id="UP000054560">
    <property type="component" value="Unassembled WGS sequence"/>
</dbReference>
<sequence length="364" mass="40113">MLLIISVTITVIALNRVDTVKQVSVSAASTLTLPQVTGMVPVPNNGRQPMTGFLCGSKDTVLKFAHVYFEDLSKLYELIAKAVAGKCHLIVGIHERNADDKLRIPTSAPHTFDDGLADWIKDQYLAIAKKYDGHRAIFCIQVGFSRYGETYNHNNPEFMPSPTKLLEVFSAVTSAFKVTRIQVSQDVLNSDIMGPLESLEIGITRTFFLENMDKRNVDSVKAKHPFGGEIGGNVTGDSTFNADLAIEECKRVGFTFSMCNHLRNETASTKRVDQLMRYRYFIAAVASDGKAKTHISLKNTGVAPIYYDSYITMDSGLKSNKSLKGHASDMRVYTIDGAVDSNNLFSIECAMAYLGKEIPIGVNI</sequence>
<name>A0A0L0FLP0_9EUKA</name>
<dbReference type="AlphaFoldDB" id="A0A0L0FLP0"/>
<feature type="signal peptide" evidence="1">
    <location>
        <begin position="1"/>
        <end position="19"/>
    </location>
</feature>
<dbReference type="EMBL" id="KQ242664">
    <property type="protein sequence ID" value="KNC77670.1"/>
    <property type="molecule type" value="Genomic_DNA"/>
</dbReference>
<reference evidence="2 3" key="1">
    <citation type="submission" date="2011-02" db="EMBL/GenBank/DDBJ databases">
        <title>The Genome Sequence of Sphaeroforma arctica JP610.</title>
        <authorList>
            <consortium name="The Broad Institute Genome Sequencing Platform"/>
            <person name="Russ C."/>
            <person name="Cuomo C."/>
            <person name="Young S.K."/>
            <person name="Zeng Q."/>
            <person name="Gargeya S."/>
            <person name="Alvarado L."/>
            <person name="Berlin A."/>
            <person name="Chapman S.B."/>
            <person name="Chen Z."/>
            <person name="Freedman E."/>
            <person name="Gellesch M."/>
            <person name="Goldberg J."/>
            <person name="Griggs A."/>
            <person name="Gujja S."/>
            <person name="Heilman E."/>
            <person name="Heiman D."/>
            <person name="Howarth C."/>
            <person name="Mehta T."/>
            <person name="Neiman D."/>
            <person name="Pearson M."/>
            <person name="Roberts A."/>
            <person name="Saif S."/>
            <person name="Shea T."/>
            <person name="Shenoy N."/>
            <person name="Sisk P."/>
            <person name="Stolte C."/>
            <person name="Sykes S."/>
            <person name="White J."/>
            <person name="Yandava C."/>
            <person name="Burger G."/>
            <person name="Gray M.W."/>
            <person name="Holland P.W.H."/>
            <person name="King N."/>
            <person name="Lang F.B.F."/>
            <person name="Roger A.J."/>
            <person name="Ruiz-Trillo I."/>
            <person name="Haas B."/>
            <person name="Nusbaum C."/>
            <person name="Birren B."/>
        </authorList>
    </citation>
    <scope>NUCLEOTIDE SEQUENCE [LARGE SCALE GENOMIC DNA]</scope>
    <source>
        <strain evidence="2 3">JP610</strain>
    </source>
</reference>
<protein>
    <submittedName>
        <fullName evidence="2">Uncharacterized protein</fullName>
    </submittedName>
</protein>
<evidence type="ECO:0000256" key="1">
    <source>
        <dbReference type="SAM" id="SignalP"/>
    </source>
</evidence>
<feature type="chain" id="PRO_5005538655" evidence="1">
    <location>
        <begin position="20"/>
        <end position="364"/>
    </location>
</feature>
<dbReference type="RefSeq" id="XP_014151572.1">
    <property type="nucleotide sequence ID" value="XM_014296097.1"/>
</dbReference>
<gene>
    <name evidence="2" type="ORF">SARC_09870</name>
</gene>